<sequence>MERTSLVTTSYISKVFGTGDTEMVALSGLDLDVHHGEFLSLLGPSGCGKSTALNIMGGLLTPSAGEISFDGRPLTEPSRDIGMMFQQAVMFPWRTTLQNVLLPVEVFGENKKEYIPKARELLGMVGIDEFENSYPWQLSGGMQQRAALCRVLLSDPKLLLLDEPFGALDEFTRESMNQELLRLQAYSGSTAVLVTHNINEAVFMSDRVAVMSARPGRLVGILDVPFDRPRTPDLQTTPEFVQLVAEARRMLELA</sequence>
<comment type="caution">
    <text evidence="5">The sequence shown here is derived from an EMBL/GenBank/DDBJ whole genome shotgun (WGS) entry which is preliminary data.</text>
</comment>
<dbReference type="SUPFAM" id="SSF52540">
    <property type="entry name" value="P-loop containing nucleoside triphosphate hydrolases"/>
    <property type="match status" value="1"/>
</dbReference>
<organism evidence="5 6">
    <name type="scientific">Aquipuribacter nitratireducens</name>
    <dbReference type="NCBI Taxonomy" id="650104"/>
    <lineage>
        <taxon>Bacteria</taxon>
        <taxon>Bacillati</taxon>
        <taxon>Actinomycetota</taxon>
        <taxon>Actinomycetes</taxon>
        <taxon>Micrococcales</taxon>
        <taxon>Intrasporangiaceae</taxon>
        <taxon>Aquipuribacter</taxon>
    </lineage>
</organism>
<dbReference type="PROSITE" id="PS50893">
    <property type="entry name" value="ABC_TRANSPORTER_2"/>
    <property type="match status" value="1"/>
</dbReference>
<evidence type="ECO:0000256" key="1">
    <source>
        <dbReference type="ARBA" id="ARBA00022448"/>
    </source>
</evidence>
<dbReference type="InterPro" id="IPR050166">
    <property type="entry name" value="ABC_transporter_ATP-bind"/>
</dbReference>
<keyword evidence="6" id="KW-1185">Reference proteome</keyword>
<keyword evidence="1" id="KW-0813">Transport</keyword>
<evidence type="ECO:0000259" key="4">
    <source>
        <dbReference type="PROSITE" id="PS50893"/>
    </source>
</evidence>
<dbReference type="InterPro" id="IPR003439">
    <property type="entry name" value="ABC_transporter-like_ATP-bd"/>
</dbReference>
<feature type="domain" description="ABC transporter" evidence="4">
    <location>
        <begin position="7"/>
        <end position="238"/>
    </location>
</feature>
<dbReference type="PANTHER" id="PTHR42788:SF13">
    <property type="entry name" value="ALIPHATIC SULFONATES IMPORT ATP-BINDING PROTEIN SSUB"/>
    <property type="match status" value="1"/>
</dbReference>
<dbReference type="GO" id="GO:0005524">
    <property type="term" value="F:ATP binding"/>
    <property type="evidence" value="ECO:0007669"/>
    <property type="project" value="UniProtKB-KW"/>
</dbReference>
<evidence type="ECO:0000313" key="6">
    <source>
        <dbReference type="Proteomes" id="UP001596122"/>
    </source>
</evidence>
<protein>
    <submittedName>
        <fullName evidence="5">ABC transporter ATP-binding protein</fullName>
    </submittedName>
</protein>
<gene>
    <name evidence="5" type="ORF">ACFPJ6_10445</name>
</gene>
<evidence type="ECO:0000313" key="5">
    <source>
        <dbReference type="EMBL" id="MFC5381212.1"/>
    </source>
</evidence>
<dbReference type="CDD" id="cd03293">
    <property type="entry name" value="ABC_NrtD_SsuB_transporters"/>
    <property type="match status" value="1"/>
</dbReference>
<accession>A0ABW0GNA2</accession>
<evidence type="ECO:0000256" key="3">
    <source>
        <dbReference type="ARBA" id="ARBA00022840"/>
    </source>
</evidence>
<dbReference type="Pfam" id="PF00005">
    <property type="entry name" value="ABC_tran"/>
    <property type="match status" value="1"/>
</dbReference>
<dbReference type="SMART" id="SM00382">
    <property type="entry name" value="AAA"/>
    <property type="match status" value="1"/>
</dbReference>
<dbReference type="Proteomes" id="UP001596122">
    <property type="component" value="Unassembled WGS sequence"/>
</dbReference>
<dbReference type="RefSeq" id="WP_340270649.1">
    <property type="nucleotide sequence ID" value="NZ_JBBEOG010000007.1"/>
</dbReference>
<dbReference type="InterPro" id="IPR017871">
    <property type="entry name" value="ABC_transporter-like_CS"/>
</dbReference>
<dbReference type="Gene3D" id="3.40.50.300">
    <property type="entry name" value="P-loop containing nucleotide triphosphate hydrolases"/>
    <property type="match status" value="1"/>
</dbReference>
<dbReference type="InterPro" id="IPR027417">
    <property type="entry name" value="P-loop_NTPase"/>
</dbReference>
<dbReference type="InterPro" id="IPR003593">
    <property type="entry name" value="AAA+_ATPase"/>
</dbReference>
<dbReference type="PROSITE" id="PS00211">
    <property type="entry name" value="ABC_TRANSPORTER_1"/>
    <property type="match status" value="1"/>
</dbReference>
<reference evidence="6" key="1">
    <citation type="journal article" date="2019" name="Int. J. Syst. Evol. Microbiol.">
        <title>The Global Catalogue of Microorganisms (GCM) 10K type strain sequencing project: providing services to taxonomists for standard genome sequencing and annotation.</title>
        <authorList>
            <consortium name="The Broad Institute Genomics Platform"/>
            <consortium name="The Broad Institute Genome Sequencing Center for Infectious Disease"/>
            <person name="Wu L."/>
            <person name="Ma J."/>
        </authorList>
    </citation>
    <scope>NUCLEOTIDE SEQUENCE [LARGE SCALE GENOMIC DNA]</scope>
    <source>
        <strain evidence="6">CCUG 43114</strain>
    </source>
</reference>
<name>A0ABW0GNA2_9MICO</name>
<keyword evidence="2" id="KW-0547">Nucleotide-binding</keyword>
<dbReference type="EMBL" id="JBHSLD010000009">
    <property type="protein sequence ID" value="MFC5381212.1"/>
    <property type="molecule type" value="Genomic_DNA"/>
</dbReference>
<proteinExistence type="predicted"/>
<keyword evidence="3 5" id="KW-0067">ATP-binding</keyword>
<dbReference type="PANTHER" id="PTHR42788">
    <property type="entry name" value="TAURINE IMPORT ATP-BINDING PROTEIN-RELATED"/>
    <property type="match status" value="1"/>
</dbReference>
<evidence type="ECO:0000256" key="2">
    <source>
        <dbReference type="ARBA" id="ARBA00022741"/>
    </source>
</evidence>